<dbReference type="EMBL" id="BMAW01087306">
    <property type="protein sequence ID" value="GFS28922.1"/>
    <property type="molecule type" value="Genomic_DNA"/>
</dbReference>
<dbReference type="Proteomes" id="UP000887013">
    <property type="component" value="Unassembled WGS sequence"/>
</dbReference>
<organism evidence="1 2">
    <name type="scientific">Nephila pilipes</name>
    <name type="common">Giant wood spider</name>
    <name type="synonym">Nephila maculata</name>
    <dbReference type="NCBI Taxonomy" id="299642"/>
    <lineage>
        <taxon>Eukaryota</taxon>
        <taxon>Metazoa</taxon>
        <taxon>Ecdysozoa</taxon>
        <taxon>Arthropoda</taxon>
        <taxon>Chelicerata</taxon>
        <taxon>Arachnida</taxon>
        <taxon>Araneae</taxon>
        <taxon>Araneomorphae</taxon>
        <taxon>Entelegynae</taxon>
        <taxon>Araneoidea</taxon>
        <taxon>Nephilidae</taxon>
        <taxon>Nephila</taxon>
    </lineage>
</organism>
<comment type="caution">
    <text evidence="1">The sequence shown here is derived from an EMBL/GenBank/DDBJ whole genome shotgun (WGS) entry which is preliminary data.</text>
</comment>
<protein>
    <submittedName>
        <fullName evidence="1">Uncharacterized protein</fullName>
    </submittedName>
</protein>
<gene>
    <name evidence="1" type="ORF">NPIL_332171</name>
</gene>
<sequence>MEGGHKQWGDGWVRLVSDWWRGSRGGE</sequence>
<name>A0A8X6I339_NEPPI</name>
<reference evidence="1" key="1">
    <citation type="submission" date="2020-08" db="EMBL/GenBank/DDBJ databases">
        <title>Multicomponent nature underlies the extraordinary mechanical properties of spider dragline silk.</title>
        <authorList>
            <person name="Kono N."/>
            <person name="Nakamura H."/>
            <person name="Mori M."/>
            <person name="Yoshida Y."/>
            <person name="Ohtoshi R."/>
            <person name="Malay A.D."/>
            <person name="Moran D.A.P."/>
            <person name="Tomita M."/>
            <person name="Numata K."/>
            <person name="Arakawa K."/>
        </authorList>
    </citation>
    <scope>NUCLEOTIDE SEQUENCE</scope>
</reference>
<feature type="non-terminal residue" evidence="1">
    <location>
        <position position="27"/>
    </location>
</feature>
<evidence type="ECO:0000313" key="1">
    <source>
        <dbReference type="EMBL" id="GFS28922.1"/>
    </source>
</evidence>
<dbReference type="AlphaFoldDB" id="A0A8X6I339"/>
<evidence type="ECO:0000313" key="2">
    <source>
        <dbReference type="Proteomes" id="UP000887013"/>
    </source>
</evidence>
<keyword evidence="2" id="KW-1185">Reference proteome</keyword>
<accession>A0A8X6I339</accession>
<proteinExistence type="predicted"/>